<dbReference type="SUPFAM" id="SSF53474">
    <property type="entry name" value="alpha/beta-Hydrolases"/>
    <property type="match status" value="2"/>
</dbReference>
<dbReference type="GO" id="GO:0006508">
    <property type="term" value="P:proteolysis"/>
    <property type="evidence" value="ECO:0007669"/>
    <property type="project" value="InterPro"/>
</dbReference>
<dbReference type="InterPro" id="IPR036396">
    <property type="entry name" value="Cyt_P450_sf"/>
</dbReference>
<dbReference type="EMBL" id="CAJNOE010000508">
    <property type="protein sequence ID" value="CAF1249583.1"/>
    <property type="molecule type" value="Genomic_DNA"/>
</dbReference>
<protein>
    <recommendedName>
        <fullName evidence="13">Cytochrome P450</fullName>
    </recommendedName>
</protein>
<dbReference type="PANTHER" id="PTHR24302:SF15">
    <property type="entry name" value="FATTY-ACID PEROXYGENASE"/>
    <property type="match status" value="1"/>
</dbReference>
<dbReference type="InterPro" id="IPR001563">
    <property type="entry name" value="Peptidase_S10"/>
</dbReference>
<dbReference type="CDD" id="cd11055">
    <property type="entry name" value="CYP3A-like"/>
    <property type="match status" value="1"/>
</dbReference>
<dbReference type="PROSITE" id="PS00086">
    <property type="entry name" value="CYTOCHROME_P450"/>
    <property type="match status" value="1"/>
</dbReference>
<evidence type="ECO:0008006" key="13">
    <source>
        <dbReference type="Google" id="ProtNLM"/>
    </source>
</evidence>
<keyword evidence="4 10" id="KW-0349">Heme</keyword>
<evidence type="ECO:0000313" key="11">
    <source>
        <dbReference type="EMBL" id="CAF1249583.1"/>
    </source>
</evidence>
<comment type="similarity">
    <text evidence="3">Belongs to the cytochrome P450 family.</text>
</comment>
<keyword evidence="8" id="KW-0503">Monooxygenase</keyword>
<gene>
    <name evidence="11" type="ORF">IZO911_LOCUS31267</name>
</gene>
<dbReference type="PRINTS" id="PR00385">
    <property type="entry name" value="P450"/>
</dbReference>
<comment type="caution">
    <text evidence="11">The sequence shown here is derived from an EMBL/GenBank/DDBJ whole genome shotgun (WGS) entry which is preliminary data.</text>
</comment>
<comment type="cofactor">
    <cofactor evidence="1 10">
        <name>heme</name>
        <dbReference type="ChEBI" id="CHEBI:30413"/>
    </cofactor>
</comment>
<dbReference type="GO" id="GO:0020037">
    <property type="term" value="F:heme binding"/>
    <property type="evidence" value="ECO:0007669"/>
    <property type="project" value="InterPro"/>
</dbReference>
<dbReference type="GO" id="GO:0005506">
    <property type="term" value="F:iron ion binding"/>
    <property type="evidence" value="ECO:0007669"/>
    <property type="project" value="InterPro"/>
</dbReference>
<name>A0A815A0U6_9BILA</name>
<dbReference type="PANTHER" id="PTHR24302">
    <property type="entry name" value="CYTOCHROME P450 FAMILY 3"/>
    <property type="match status" value="1"/>
</dbReference>
<keyword evidence="5 10" id="KW-0479">Metal-binding</keyword>
<dbReference type="GO" id="GO:0008395">
    <property type="term" value="F:steroid hydroxylase activity"/>
    <property type="evidence" value="ECO:0007669"/>
    <property type="project" value="TreeGrafter"/>
</dbReference>
<reference evidence="11" key="1">
    <citation type="submission" date="2021-02" db="EMBL/GenBank/DDBJ databases">
        <authorList>
            <person name="Nowell W R."/>
        </authorList>
    </citation>
    <scope>NUCLEOTIDE SEQUENCE</scope>
</reference>
<dbReference type="InterPro" id="IPR050705">
    <property type="entry name" value="Cytochrome_P450_3A"/>
</dbReference>
<comment type="similarity">
    <text evidence="2">Belongs to the peptidase S10 family.</text>
</comment>
<dbReference type="Gene3D" id="3.40.50.1820">
    <property type="entry name" value="alpha/beta hydrolase"/>
    <property type="match status" value="2"/>
</dbReference>
<evidence type="ECO:0000256" key="1">
    <source>
        <dbReference type="ARBA" id="ARBA00001971"/>
    </source>
</evidence>
<dbReference type="FunFam" id="1.10.630.10:FF:000182">
    <property type="entry name" value="Cytochrome P450 3A4"/>
    <property type="match status" value="1"/>
</dbReference>
<evidence type="ECO:0000256" key="9">
    <source>
        <dbReference type="ARBA" id="ARBA00043906"/>
    </source>
</evidence>
<comment type="function">
    <text evidence="9">Cytochromes P450 are a group of heme-thiolate monooxygenases. They oxidize a variety of structurally unrelated compounds, including steroids, fatty acids, and xenobiotics.</text>
</comment>
<dbReference type="PRINTS" id="PR00463">
    <property type="entry name" value="EP450I"/>
</dbReference>
<dbReference type="Gene3D" id="1.10.630.10">
    <property type="entry name" value="Cytochrome P450"/>
    <property type="match status" value="1"/>
</dbReference>
<organism evidence="11 12">
    <name type="scientific">Adineta steineri</name>
    <dbReference type="NCBI Taxonomy" id="433720"/>
    <lineage>
        <taxon>Eukaryota</taxon>
        <taxon>Metazoa</taxon>
        <taxon>Spiralia</taxon>
        <taxon>Gnathifera</taxon>
        <taxon>Rotifera</taxon>
        <taxon>Eurotatoria</taxon>
        <taxon>Bdelloidea</taxon>
        <taxon>Adinetida</taxon>
        <taxon>Adinetidae</taxon>
        <taxon>Adineta</taxon>
    </lineage>
</organism>
<dbReference type="InterPro" id="IPR002401">
    <property type="entry name" value="Cyt_P450_E_grp-I"/>
</dbReference>
<evidence type="ECO:0000256" key="5">
    <source>
        <dbReference type="ARBA" id="ARBA00022723"/>
    </source>
</evidence>
<evidence type="ECO:0000256" key="4">
    <source>
        <dbReference type="ARBA" id="ARBA00022617"/>
    </source>
</evidence>
<evidence type="ECO:0000256" key="6">
    <source>
        <dbReference type="ARBA" id="ARBA00023002"/>
    </source>
</evidence>
<dbReference type="Pfam" id="PF00067">
    <property type="entry name" value="p450"/>
    <property type="match status" value="1"/>
</dbReference>
<evidence type="ECO:0000256" key="2">
    <source>
        <dbReference type="ARBA" id="ARBA00009431"/>
    </source>
</evidence>
<dbReference type="InterPro" id="IPR001128">
    <property type="entry name" value="Cyt_P450"/>
</dbReference>
<keyword evidence="6" id="KW-0560">Oxidoreductase</keyword>
<evidence type="ECO:0000313" key="12">
    <source>
        <dbReference type="Proteomes" id="UP000663860"/>
    </source>
</evidence>
<keyword evidence="7 10" id="KW-0408">Iron</keyword>
<dbReference type="Pfam" id="PF00450">
    <property type="entry name" value="Peptidase_S10"/>
    <property type="match status" value="2"/>
</dbReference>
<evidence type="ECO:0000256" key="10">
    <source>
        <dbReference type="PIRSR" id="PIRSR602401-1"/>
    </source>
</evidence>
<dbReference type="Proteomes" id="UP000663860">
    <property type="component" value="Unassembled WGS sequence"/>
</dbReference>
<dbReference type="InterPro" id="IPR029058">
    <property type="entry name" value="AB_hydrolase_fold"/>
</dbReference>
<dbReference type="InterPro" id="IPR017972">
    <property type="entry name" value="Cyt_P450_CS"/>
</dbReference>
<evidence type="ECO:0000256" key="7">
    <source>
        <dbReference type="ARBA" id="ARBA00023004"/>
    </source>
</evidence>
<proteinExistence type="inferred from homology"/>
<evidence type="ECO:0000256" key="3">
    <source>
        <dbReference type="ARBA" id="ARBA00010617"/>
    </source>
</evidence>
<dbReference type="GO" id="GO:0016705">
    <property type="term" value="F:oxidoreductase activity, acting on paired donors, with incorporation or reduction of molecular oxygen"/>
    <property type="evidence" value="ECO:0007669"/>
    <property type="project" value="InterPro"/>
</dbReference>
<sequence length="1025" mass="119079">MFNYYVTSLQASDFYVKNLPLLPEAESTIHMHAGYLPVGSKNDGELFFWHFTKKFIGDKPRTIIWLNGGPGQSSLIGAWTEIGPFRFLDKNTIHFAKKFKGDRPRTIIWLNGGPGQSSLIGAWTEIGPFRFLDKNTIVTNNGSWHFYANLLFIDQPIGTGFSYVDRGMFIKELYVMAEHFLNFLDRYVEIFPEFLEEDIYLAGESFSGQYIPYIAQAILEKRLLLKLRGLLIGDGWIDPISLYNSYLPYAIANNLVKNDSEIYTNLTQIVAACRQILSRQVNVFVSQCYYILHQIMNNGIIKAQDVGNTEDSCINVYDIRLGAKKPMCGSNGPSELEYVSAYLNRQDVMSSIHIDGKNSEWRAFTRLIFASFRAFNSRTSVQLLPDLLSKIPIVFYNGEYDFICNHWAAENMLDNMTWNGASGFDLGNGKVAPIHAWVVDGESAGSIRYARNLTYILFFNAGHMVPYDQARRSQAMLYQFIQLNITYPNNQIVDNNHKKVNQNTHHSLNLLIYYFYLIRERYKYFSRRNISTPYFQLFFGHFKTLWNAESYHRQLQFWTKQYGKIYGIYEGTHPVFVVSDPDFLQDVFIKQFSNFHARKITMLDSVSHNIFFTNGSEWRRQRQVINPSFTTTKLKTMTPLINQSINDLMDKLSHHSNNSHEFNIYLYYKRLTMDIICRCAFGIDIDVQNNPNHIYFKKVEEFFDNNAVLKSPLFKMTQLLPEIGCILGRLYFTSNTLITYINKNILPFISSTKQFDESPFMWLLNRLHTIVEQRQQTPTSRSDLLQLMLQVMTQQPIQNLMENPIKSNNWLSEDEVIGNTLMFMIAGYETTSTALAYATYVLAKHPDILKKLQNEIDEFFLNNDIDDEKIKEYFDYDTITQLSYMDMFISEVLRMYPIANIAIQRRAMENTIVQGINIEKGTIVHADIYSIHYDLELWGPDDPSIFIPERHKIKRHPMSFLPFGAGPRHCVGMRFALMEIKMLLTKLLRQYTILPGEQLESNFNINEQAVIAPQAIWIKLVKRET</sequence>
<accession>A0A815A0U6</accession>
<dbReference type="AlphaFoldDB" id="A0A815A0U6"/>
<dbReference type="GO" id="GO:0004185">
    <property type="term" value="F:serine-type carboxypeptidase activity"/>
    <property type="evidence" value="ECO:0007669"/>
    <property type="project" value="InterPro"/>
</dbReference>
<dbReference type="SUPFAM" id="SSF48264">
    <property type="entry name" value="Cytochrome P450"/>
    <property type="match status" value="1"/>
</dbReference>
<evidence type="ECO:0000256" key="8">
    <source>
        <dbReference type="ARBA" id="ARBA00023033"/>
    </source>
</evidence>
<feature type="binding site" description="axial binding residue" evidence="10">
    <location>
        <position position="970"/>
    </location>
    <ligand>
        <name>heme</name>
        <dbReference type="ChEBI" id="CHEBI:30413"/>
    </ligand>
    <ligandPart>
        <name>Fe</name>
        <dbReference type="ChEBI" id="CHEBI:18248"/>
    </ligandPart>
</feature>